<dbReference type="InterPro" id="IPR035979">
    <property type="entry name" value="RBD_domain_sf"/>
</dbReference>
<feature type="compositionally biased region" description="Basic and acidic residues" evidence="6">
    <location>
        <begin position="464"/>
        <end position="473"/>
    </location>
</feature>
<dbReference type="EMBL" id="JAKKPZ010000002">
    <property type="protein sequence ID" value="KAI1726417.1"/>
    <property type="molecule type" value="Genomic_DNA"/>
</dbReference>
<dbReference type="GO" id="GO:0005634">
    <property type="term" value="C:nucleus"/>
    <property type="evidence" value="ECO:0007669"/>
    <property type="project" value="UniProtKB-SubCell"/>
</dbReference>
<feature type="region of interest" description="Disordered" evidence="6">
    <location>
        <begin position="425"/>
        <end position="479"/>
    </location>
</feature>
<dbReference type="InterPro" id="IPR034772">
    <property type="entry name" value="CPSF6/7"/>
</dbReference>
<feature type="region of interest" description="Disordered" evidence="6">
    <location>
        <begin position="1"/>
        <end position="44"/>
    </location>
</feature>
<feature type="compositionally biased region" description="Basic and acidic residues" evidence="6">
    <location>
        <begin position="31"/>
        <end position="40"/>
    </location>
</feature>
<comment type="similarity">
    <text evidence="2">Belongs to the RRM CPSF6/7 family.</text>
</comment>
<dbReference type="Proteomes" id="UP001201812">
    <property type="component" value="Unassembled WGS sequence"/>
</dbReference>
<evidence type="ECO:0000256" key="6">
    <source>
        <dbReference type="SAM" id="MobiDB-lite"/>
    </source>
</evidence>
<evidence type="ECO:0000313" key="9">
    <source>
        <dbReference type="Proteomes" id="UP001201812"/>
    </source>
</evidence>
<name>A0AAD4NFC0_9BILA</name>
<evidence type="ECO:0000256" key="1">
    <source>
        <dbReference type="ARBA" id="ARBA00004123"/>
    </source>
</evidence>
<dbReference type="GO" id="GO:0003723">
    <property type="term" value="F:RNA binding"/>
    <property type="evidence" value="ECO:0007669"/>
    <property type="project" value="UniProtKB-UniRule"/>
</dbReference>
<dbReference type="InterPro" id="IPR012677">
    <property type="entry name" value="Nucleotide-bd_a/b_plait_sf"/>
</dbReference>
<dbReference type="Pfam" id="PF00076">
    <property type="entry name" value="RRM_1"/>
    <property type="match status" value="1"/>
</dbReference>
<organism evidence="8 9">
    <name type="scientific">Ditylenchus destructor</name>
    <dbReference type="NCBI Taxonomy" id="166010"/>
    <lineage>
        <taxon>Eukaryota</taxon>
        <taxon>Metazoa</taxon>
        <taxon>Ecdysozoa</taxon>
        <taxon>Nematoda</taxon>
        <taxon>Chromadorea</taxon>
        <taxon>Rhabditida</taxon>
        <taxon>Tylenchina</taxon>
        <taxon>Tylenchomorpha</taxon>
        <taxon>Sphaerularioidea</taxon>
        <taxon>Anguinidae</taxon>
        <taxon>Anguininae</taxon>
        <taxon>Ditylenchus</taxon>
    </lineage>
</organism>
<dbReference type="SMART" id="SM00360">
    <property type="entry name" value="RRM"/>
    <property type="match status" value="1"/>
</dbReference>
<evidence type="ECO:0000256" key="4">
    <source>
        <dbReference type="ARBA" id="ARBA00023242"/>
    </source>
</evidence>
<feature type="compositionally biased region" description="Basic residues" evidence="6">
    <location>
        <begin position="451"/>
        <end position="463"/>
    </location>
</feature>
<dbReference type="GO" id="GO:0006397">
    <property type="term" value="P:mRNA processing"/>
    <property type="evidence" value="ECO:0007669"/>
    <property type="project" value="UniProtKB-KW"/>
</dbReference>
<feature type="domain" description="RRM" evidence="7">
    <location>
        <begin position="94"/>
        <end position="174"/>
    </location>
</feature>
<sequence>MSDILDIAEGEEEFNPEDLDEKEVLGDDDEAGHNKIKKEDADGDDLYDAAIEPSGMVNENVKRESVEAPPTPTKLSIQHISITQNSGGSSGRRYCCYVGNMTWWTTDSDLQSLLQGFGVTDIVDIKFHENRNNGQSKGFALLVVANESSVKIVMEKLPSVKLHEQSLIVLPYNKMSLAKLEDATKRVDQKEKKDEKTGMVNIGTVRIAPQSTAPAPTPIQSINLGLQLSNLTRPNLPQIHSTGQPPTSIQPLMHHQQPQHRPPVNLAAPPPNMQPQMNAMNRPPPGFPPQNSLNISGPPPNVPMQTIRTSLPPPGIPGMQPQSQSNFPPGAHINPNVYPGFAPSFGGHVDNGGAISEAEFEEIMNRNRTVSSSAISRAWSDAAAGDYASAIETLATAISLIRQSRVANDDRCKVLISTLQDTLQSVESKSYNSSRKHRSGRDRSRSPDRGMRKHRRRSSRSRSRSRDRYDYSPRHGRRY</sequence>
<keyword evidence="4" id="KW-0539">Nucleus</keyword>
<evidence type="ECO:0000259" key="7">
    <source>
        <dbReference type="PROSITE" id="PS50102"/>
    </source>
</evidence>
<accession>A0AAD4NFC0</accession>
<evidence type="ECO:0000256" key="2">
    <source>
        <dbReference type="ARBA" id="ARBA00006265"/>
    </source>
</evidence>
<dbReference type="Pfam" id="PF25524">
    <property type="entry name" value="RSLD_CPSF6"/>
    <property type="match status" value="1"/>
</dbReference>
<feature type="compositionally biased region" description="Basic and acidic residues" evidence="6">
    <location>
        <begin position="441"/>
        <end position="450"/>
    </location>
</feature>
<comment type="subcellular location">
    <subcellularLocation>
        <location evidence="1">Nucleus</location>
    </subcellularLocation>
</comment>
<keyword evidence="5" id="KW-0694">RNA-binding</keyword>
<feature type="compositionally biased region" description="Polar residues" evidence="6">
    <location>
        <begin position="240"/>
        <end position="250"/>
    </location>
</feature>
<reference evidence="8" key="1">
    <citation type="submission" date="2022-01" db="EMBL/GenBank/DDBJ databases">
        <title>Genome Sequence Resource for Two Populations of Ditylenchus destructor, the Migratory Endoparasitic Phytonematode.</title>
        <authorList>
            <person name="Zhang H."/>
            <person name="Lin R."/>
            <person name="Xie B."/>
        </authorList>
    </citation>
    <scope>NUCLEOTIDE SEQUENCE</scope>
    <source>
        <strain evidence="8">BazhouSP</strain>
    </source>
</reference>
<protein>
    <submittedName>
        <fullName evidence="8">RNA recognition motif domain-containing protein</fullName>
    </submittedName>
</protein>
<keyword evidence="3" id="KW-0507">mRNA processing</keyword>
<comment type="caution">
    <text evidence="8">The sequence shown here is derived from an EMBL/GenBank/DDBJ whole genome shotgun (WGS) entry which is preliminary data.</text>
</comment>
<feature type="region of interest" description="Disordered" evidence="6">
    <location>
        <begin position="240"/>
        <end position="261"/>
    </location>
</feature>
<gene>
    <name evidence="8" type="ORF">DdX_03137</name>
</gene>
<proteinExistence type="inferred from homology"/>
<evidence type="ECO:0000256" key="5">
    <source>
        <dbReference type="PROSITE-ProRule" id="PRU00176"/>
    </source>
</evidence>
<dbReference type="Gene3D" id="3.30.70.330">
    <property type="match status" value="1"/>
</dbReference>
<dbReference type="InterPro" id="IPR000504">
    <property type="entry name" value="RRM_dom"/>
</dbReference>
<feature type="compositionally biased region" description="Acidic residues" evidence="6">
    <location>
        <begin position="1"/>
        <end position="30"/>
    </location>
</feature>
<dbReference type="PROSITE" id="PS50102">
    <property type="entry name" value="RRM"/>
    <property type="match status" value="1"/>
</dbReference>
<evidence type="ECO:0000256" key="3">
    <source>
        <dbReference type="ARBA" id="ARBA00022664"/>
    </source>
</evidence>
<dbReference type="InterPro" id="IPR057951">
    <property type="entry name" value="CPSF6/7_RSLD_N"/>
</dbReference>
<evidence type="ECO:0000313" key="8">
    <source>
        <dbReference type="EMBL" id="KAI1726417.1"/>
    </source>
</evidence>
<dbReference type="PANTHER" id="PTHR23204">
    <property type="entry name" value="CLEAVAGE AND POLYADENYLATION SPECIFIC FACTOR"/>
    <property type="match status" value="1"/>
</dbReference>
<keyword evidence="9" id="KW-1185">Reference proteome</keyword>
<dbReference type="SUPFAM" id="SSF54928">
    <property type="entry name" value="RNA-binding domain, RBD"/>
    <property type="match status" value="1"/>
</dbReference>
<dbReference type="AlphaFoldDB" id="A0AAD4NFC0"/>